<protein>
    <submittedName>
        <fullName evidence="1">Uncharacterized protein</fullName>
    </submittedName>
</protein>
<name>A0A5N5X2C0_9EURO</name>
<sequence>MAARECQRLGLMFQVTGLHTSFAAVEDGGFEVLARGTLSKHPPKIHIFALAKIGARLGAPRNAGRLLARPTVPVSDAAPVCITTGMCFPDWERVFPDWKRSASPGIYSFWLADPATRNAPIP</sequence>
<accession>A0A5N5X2C0</accession>
<dbReference type="AlphaFoldDB" id="A0A5N5X2C0"/>
<dbReference type="Proteomes" id="UP000326565">
    <property type="component" value="Unassembled WGS sequence"/>
</dbReference>
<evidence type="ECO:0000313" key="1">
    <source>
        <dbReference type="EMBL" id="KAB8074948.1"/>
    </source>
</evidence>
<organism evidence="1 2">
    <name type="scientific">Aspergillus leporis</name>
    <dbReference type="NCBI Taxonomy" id="41062"/>
    <lineage>
        <taxon>Eukaryota</taxon>
        <taxon>Fungi</taxon>
        <taxon>Dikarya</taxon>
        <taxon>Ascomycota</taxon>
        <taxon>Pezizomycotina</taxon>
        <taxon>Eurotiomycetes</taxon>
        <taxon>Eurotiomycetidae</taxon>
        <taxon>Eurotiales</taxon>
        <taxon>Aspergillaceae</taxon>
        <taxon>Aspergillus</taxon>
        <taxon>Aspergillus subgen. Circumdati</taxon>
    </lineage>
</organism>
<keyword evidence="2" id="KW-1185">Reference proteome</keyword>
<proteinExistence type="predicted"/>
<reference evidence="1 2" key="1">
    <citation type="submission" date="2019-04" db="EMBL/GenBank/DDBJ databases">
        <title>Friends and foes A comparative genomics study of 23 Aspergillus species from section Flavi.</title>
        <authorList>
            <consortium name="DOE Joint Genome Institute"/>
            <person name="Kjaerbolling I."/>
            <person name="Vesth T."/>
            <person name="Frisvad J.C."/>
            <person name="Nybo J.L."/>
            <person name="Theobald S."/>
            <person name="Kildgaard S."/>
            <person name="Isbrandt T."/>
            <person name="Kuo A."/>
            <person name="Sato A."/>
            <person name="Lyhne E.K."/>
            <person name="Kogle M.E."/>
            <person name="Wiebenga A."/>
            <person name="Kun R.S."/>
            <person name="Lubbers R.J."/>
            <person name="Makela M.R."/>
            <person name="Barry K."/>
            <person name="Chovatia M."/>
            <person name="Clum A."/>
            <person name="Daum C."/>
            <person name="Haridas S."/>
            <person name="He G."/>
            <person name="LaButti K."/>
            <person name="Lipzen A."/>
            <person name="Mondo S."/>
            <person name="Riley R."/>
            <person name="Salamov A."/>
            <person name="Simmons B.A."/>
            <person name="Magnuson J.K."/>
            <person name="Henrissat B."/>
            <person name="Mortensen U.H."/>
            <person name="Larsen T.O."/>
            <person name="Devries R.P."/>
            <person name="Grigoriev I.V."/>
            <person name="Machida M."/>
            <person name="Baker S.E."/>
            <person name="Andersen M.R."/>
        </authorList>
    </citation>
    <scope>NUCLEOTIDE SEQUENCE [LARGE SCALE GENOMIC DNA]</scope>
    <source>
        <strain evidence="1 2">CBS 151.66</strain>
    </source>
</reference>
<gene>
    <name evidence="1" type="ORF">BDV29DRAFT_156203</name>
</gene>
<dbReference type="OrthoDB" id="1729737at2759"/>
<evidence type="ECO:0000313" key="2">
    <source>
        <dbReference type="Proteomes" id="UP000326565"/>
    </source>
</evidence>
<dbReference type="EMBL" id="ML732202">
    <property type="protein sequence ID" value="KAB8074948.1"/>
    <property type="molecule type" value="Genomic_DNA"/>
</dbReference>